<evidence type="ECO:0000256" key="9">
    <source>
        <dbReference type="ARBA" id="ARBA00023235"/>
    </source>
</evidence>
<evidence type="ECO:0000256" key="12">
    <source>
        <dbReference type="ARBA" id="ARBA00049556"/>
    </source>
</evidence>
<dbReference type="GO" id="GO:0004300">
    <property type="term" value="F:enoyl-CoA hydratase activity"/>
    <property type="evidence" value="ECO:0007669"/>
    <property type="project" value="UniProtKB-ARBA"/>
</dbReference>
<keyword evidence="5 15" id="KW-0560">Oxidoreductase</keyword>
<evidence type="ECO:0000256" key="10">
    <source>
        <dbReference type="ARBA" id="ARBA00023239"/>
    </source>
</evidence>
<dbReference type="InterPro" id="IPR001753">
    <property type="entry name" value="Enoyl-CoA_hydra/iso"/>
</dbReference>
<dbReference type="Gene3D" id="3.40.50.720">
    <property type="entry name" value="NAD(P)-binding Rossmann-like Domain"/>
    <property type="match status" value="1"/>
</dbReference>
<keyword evidence="6" id="KW-0520">NAD</keyword>
<feature type="domain" description="3-hydroxyacyl-CoA dehydrogenase C-terminal" evidence="13">
    <location>
        <begin position="603"/>
        <end position="689"/>
    </location>
</feature>
<evidence type="ECO:0000256" key="8">
    <source>
        <dbReference type="ARBA" id="ARBA00023140"/>
    </source>
</evidence>
<feature type="domain" description="3-hydroxyacyl-CoA dehydrogenase NAD binding" evidence="14">
    <location>
        <begin position="295"/>
        <end position="470"/>
    </location>
</feature>
<dbReference type="EC" id="1.1.1.35" evidence="15"/>
<keyword evidence="3" id="KW-0276">Fatty acid metabolism</keyword>
<dbReference type="InterPro" id="IPR029045">
    <property type="entry name" value="ClpP/crotonase-like_dom_sf"/>
</dbReference>
<comment type="subcellular location">
    <subcellularLocation>
        <location evidence="1">Peroxisome</location>
    </subcellularLocation>
</comment>
<reference evidence="15 18" key="2">
    <citation type="submission" date="2020-08" db="EMBL/GenBank/DDBJ databases">
        <title>Genomic Encyclopedia of Type Strains, Phase III (KMG-III): the genomes of soil and plant-associated and newly described type strains.</title>
        <authorList>
            <person name="Whitman W."/>
        </authorList>
    </citation>
    <scope>NUCLEOTIDE SEQUENCE [LARGE SCALE GENOMIC DNA]</scope>
    <source>
        <strain evidence="15 18">CECT 7753</strain>
    </source>
</reference>
<evidence type="ECO:0000256" key="4">
    <source>
        <dbReference type="ARBA" id="ARBA00022963"/>
    </source>
</evidence>
<name>A0A4P8HNT2_9BURK</name>
<evidence type="ECO:0000256" key="11">
    <source>
        <dbReference type="ARBA" id="ARBA00023268"/>
    </source>
</evidence>
<dbReference type="Gene3D" id="3.90.226.10">
    <property type="entry name" value="2-enoyl-CoA Hydratase, Chain A, domain 1"/>
    <property type="match status" value="1"/>
</dbReference>
<evidence type="ECO:0000256" key="1">
    <source>
        <dbReference type="ARBA" id="ARBA00004275"/>
    </source>
</evidence>
<comment type="catalytic activity">
    <reaction evidence="12">
        <text>a (3S)-3-hydroxyacyl-CoA + NAD(+) = a 3-oxoacyl-CoA + NADH + H(+)</text>
        <dbReference type="Rhea" id="RHEA:22432"/>
        <dbReference type="ChEBI" id="CHEBI:15378"/>
        <dbReference type="ChEBI" id="CHEBI:57318"/>
        <dbReference type="ChEBI" id="CHEBI:57540"/>
        <dbReference type="ChEBI" id="CHEBI:57945"/>
        <dbReference type="ChEBI" id="CHEBI:90726"/>
        <dbReference type="EC" id="1.1.1.35"/>
    </reaction>
</comment>
<dbReference type="SUPFAM" id="SSF51735">
    <property type="entry name" value="NAD(P)-binding Rossmann-fold domains"/>
    <property type="match status" value="1"/>
</dbReference>
<evidence type="ECO:0000259" key="13">
    <source>
        <dbReference type="Pfam" id="PF00725"/>
    </source>
</evidence>
<evidence type="ECO:0000313" key="18">
    <source>
        <dbReference type="Proteomes" id="UP000584325"/>
    </source>
</evidence>
<evidence type="ECO:0000313" key="17">
    <source>
        <dbReference type="Proteomes" id="UP000298763"/>
    </source>
</evidence>
<protein>
    <submittedName>
        <fullName evidence="15">3-hydroxyacyl-CoA dehydrogenase</fullName>
        <ecNumber evidence="15">1.1.1.35</ecNumber>
    </submittedName>
</protein>
<dbReference type="Pfam" id="PF00725">
    <property type="entry name" value="3HCDH"/>
    <property type="match status" value="2"/>
</dbReference>
<dbReference type="Gene3D" id="1.10.1040.50">
    <property type="match status" value="1"/>
</dbReference>
<dbReference type="PANTHER" id="PTHR23309:SF51">
    <property type="entry name" value="3-HYDROXYACYL-COA DEHYDROGENASE-RELATED"/>
    <property type="match status" value="1"/>
</dbReference>
<evidence type="ECO:0000256" key="2">
    <source>
        <dbReference type="ARBA" id="ARBA00005005"/>
    </source>
</evidence>
<evidence type="ECO:0000313" key="16">
    <source>
        <dbReference type="EMBL" id="QCP10088.1"/>
    </source>
</evidence>
<proteinExistence type="predicted"/>
<gene>
    <name evidence="16" type="ORF">FCL38_06355</name>
    <name evidence="15" type="ORF">FHS02_000875</name>
</gene>
<dbReference type="FunFam" id="1.10.1040.50:FF:000006">
    <property type="entry name" value="Peroxisomal bifunctional enzyme"/>
    <property type="match status" value="1"/>
</dbReference>
<keyword evidence="4" id="KW-0442">Lipid degradation</keyword>
<reference evidence="16 17" key="1">
    <citation type="submission" date="2019-05" db="EMBL/GenBank/DDBJ databases">
        <title>Draft Genome Sequences of Six Type Strains of the Genus Massilia.</title>
        <authorList>
            <person name="Miess H."/>
            <person name="Frediansyhah A."/>
            <person name="Gross H."/>
        </authorList>
    </citation>
    <scope>NUCLEOTIDE SEQUENCE [LARGE SCALE GENOMIC DNA]</scope>
    <source>
        <strain evidence="16 17">DSMZ 26121</strain>
    </source>
</reference>
<dbReference type="Proteomes" id="UP000584325">
    <property type="component" value="Unassembled WGS sequence"/>
</dbReference>
<dbReference type="CDD" id="cd06558">
    <property type="entry name" value="crotonase-like"/>
    <property type="match status" value="1"/>
</dbReference>
<sequence length="694" mass="73379">MSAEYALHGTVAVITFNNPPVNGLGLATRTTAVDGIRRAQDDPDVTAIVITGAGKAFSGGADIREFNSPKALTEPTLHTLIRTAEESVKPVVAAIHSVCMGGGLELALGCHYRVALPGAQVALPEVKLGLLPGAGGTQRLPRVLGLEAALNMIVSGNPVLSEKLPALFDEVLAPNADLVASAVAFAERVAGVRPLPKVRDRQAGHPDANAFLAAARARVAAAAGPFPAPLECVETVAAAVTMPFEQGLAFERERFMHLIHTPESRALRHAFFAEREAAKIPGVPADTPRRPIERAAVIGAGTMGAGIAMALVNAGIPVTLLESSSQALDKGMTAIRAQYESAVGKGKLTPELLVQRMALVTGTLHYRDVATADIVIEAVFEDLAVKEAVFRQLDGVMKPGAILATNTSTLDVDRIAAATSRPQDVIGTHFFSPAHVMKLLEIVRGRATGSDVLATVLALAKKLKKTGVVSGVCDGFIGNRMIEQYVRQAGFLLEEGCTPSQVDGALERFGFAMGPFRMSDLAGNDIGWAIRKRRAAGQPGMTYSKVADRLCELGRFGQKSGGGWYDYRPGERTPHPSTEVDALILARAQELGIERRAIGDQEIVERLVYALVNEGARILEEGIALRASDIDMVYLTGYGFPLFRGGPMFHADTVGLRNVLAAIEGFAAGRHGEAWQAAPLLARLAAEGKSFNGG</sequence>
<dbReference type="PANTHER" id="PTHR23309">
    <property type="entry name" value="3-HYDROXYACYL-COA DEHYROGENASE"/>
    <property type="match status" value="1"/>
</dbReference>
<organism evidence="15 18">
    <name type="scientific">Pseudoduganella umbonata</name>
    <dbReference type="NCBI Taxonomy" id="864828"/>
    <lineage>
        <taxon>Bacteria</taxon>
        <taxon>Pseudomonadati</taxon>
        <taxon>Pseudomonadota</taxon>
        <taxon>Betaproteobacteria</taxon>
        <taxon>Burkholderiales</taxon>
        <taxon>Oxalobacteraceae</taxon>
        <taxon>Telluria group</taxon>
        <taxon>Pseudoduganella</taxon>
    </lineage>
</organism>
<accession>A0A4P8HNT2</accession>
<evidence type="ECO:0000259" key="14">
    <source>
        <dbReference type="Pfam" id="PF02737"/>
    </source>
</evidence>
<keyword evidence="11" id="KW-0511">Multifunctional enzyme</keyword>
<dbReference type="FunFam" id="3.40.50.720:FF:000009">
    <property type="entry name" value="Fatty oxidation complex, alpha subunit"/>
    <property type="match status" value="1"/>
</dbReference>
<dbReference type="SUPFAM" id="SSF48179">
    <property type="entry name" value="6-phosphogluconate dehydrogenase C-terminal domain-like"/>
    <property type="match status" value="2"/>
</dbReference>
<dbReference type="Pfam" id="PF00378">
    <property type="entry name" value="ECH_1"/>
    <property type="match status" value="1"/>
</dbReference>
<dbReference type="AlphaFoldDB" id="A0A4P8HNT2"/>
<dbReference type="GO" id="GO:0070403">
    <property type="term" value="F:NAD+ binding"/>
    <property type="evidence" value="ECO:0007669"/>
    <property type="project" value="InterPro"/>
</dbReference>
<dbReference type="InterPro" id="IPR006176">
    <property type="entry name" value="3-OHacyl-CoA_DH_NAD-bd"/>
</dbReference>
<keyword evidence="8" id="KW-0576">Peroxisome</keyword>
<dbReference type="GO" id="GO:0016853">
    <property type="term" value="F:isomerase activity"/>
    <property type="evidence" value="ECO:0007669"/>
    <property type="project" value="UniProtKB-KW"/>
</dbReference>
<dbReference type="GO" id="GO:0006635">
    <property type="term" value="P:fatty acid beta-oxidation"/>
    <property type="evidence" value="ECO:0007669"/>
    <property type="project" value="UniProtKB-UniPathway"/>
</dbReference>
<dbReference type="InterPro" id="IPR036291">
    <property type="entry name" value="NAD(P)-bd_dom_sf"/>
</dbReference>
<dbReference type="OrthoDB" id="5287258at2"/>
<dbReference type="UniPathway" id="UPA00659"/>
<dbReference type="EMBL" id="CP040017">
    <property type="protein sequence ID" value="QCP10088.1"/>
    <property type="molecule type" value="Genomic_DNA"/>
</dbReference>
<evidence type="ECO:0000256" key="5">
    <source>
        <dbReference type="ARBA" id="ARBA00023002"/>
    </source>
</evidence>
<dbReference type="RefSeq" id="WP_137312974.1">
    <property type="nucleotide sequence ID" value="NZ_CP040017.1"/>
</dbReference>
<keyword evidence="7" id="KW-0443">Lipid metabolism</keyword>
<evidence type="ECO:0000256" key="6">
    <source>
        <dbReference type="ARBA" id="ARBA00023027"/>
    </source>
</evidence>
<evidence type="ECO:0000313" key="15">
    <source>
        <dbReference type="EMBL" id="MBB3220088.1"/>
    </source>
</evidence>
<dbReference type="Pfam" id="PF02737">
    <property type="entry name" value="3HCDH_N"/>
    <property type="match status" value="1"/>
</dbReference>
<dbReference type="SUPFAM" id="SSF52096">
    <property type="entry name" value="ClpP/crotonase"/>
    <property type="match status" value="1"/>
</dbReference>
<keyword evidence="9" id="KW-0413">Isomerase</keyword>
<feature type="domain" description="3-hydroxyacyl-CoA dehydrogenase C-terminal" evidence="13">
    <location>
        <begin position="475"/>
        <end position="567"/>
    </location>
</feature>
<evidence type="ECO:0000256" key="7">
    <source>
        <dbReference type="ARBA" id="ARBA00023098"/>
    </source>
</evidence>
<evidence type="ECO:0000256" key="3">
    <source>
        <dbReference type="ARBA" id="ARBA00022832"/>
    </source>
</evidence>
<dbReference type="InterPro" id="IPR006108">
    <property type="entry name" value="3HC_DH_C"/>
</dbReference>
<comment type="pathway">
    <text evidence="2">Lipid metabolism; fatty acid beta-oxidation.</text>
</comment>
<keyword evidence="17" id="KW-1185">Reference proteome</keyword>
<dbReference type="Proteomes" id="UP000298763">
    <property type="component" value="Chromosome"/>
</dbReference>
<keyword evidence="10" id="KW-0456">Lyase</keyword>
<dbReference type="GO" id="GO:0003857">
    <property type="term" value="F:(3S)-3-hydroxyacyl-CoA dehydrogenase (NAD+) activity"/>
    <property type="evidence" value="ECO:0007669"/>
    <property type="project" value="UniProtKB-EC"/>
</dbReference>
<dbReference type="InterPro" id="IPR008927">
    <property type="entry name" value="6-PGluconate_DH-like_C_sf"/>
</dbReference>
<dbReference type="EMBL" id="JACHXS010000001">
    <property type="protein sequence ID" value="MBB3220088.1"/>
    <property type="molecule type" value="Genomic_DNA"/>
</dbReference>